<name>A0A246GEQ2_9FLAO</name>
<evidence type="ECO:0008006" key="4">
    <source>
        <dbReference type="Google" id="ProtNLM"/>
    </source>
</evidence>
<feature type="compositionally biased region" description="Polar residues" evidence="1">
    <location>
        <begin position="287"/>
        <end position="301"/>
    </location>
</feature>
<reference evidence="2 3" key="1">
    <citation type="journal article" date="2017" name="Infect. Genet. Evol.">
        <title>Comparative genome analysis of fish pathogen Flavobacterium columnare reveals extensive sequence diversity within the species.</title>
        <authorList>
            <person name="Kayansamruaj P."/>
            <person name="Dong H.T."/>
            <person name="Hirono I."/>
            <person name="Kondo H."/>
            <person name="Senapin S."/>
            <person name="Rodkhum C."/>
        </authorList>
    </citation>
    <scope>NUCLEOTIDE SEQUENCE [LARGE SCALE GENOMIC DNA]</scope>
    <source>
        <strain evidence="2 3">1215</strain>
    </source>
</reference>
<accession>A0A246GEQ2</accession>
<feature type="region of interest" description="Disordered" evidence="1">
    <location>
        <begin position="271"/>
        <end position="301"/>
    </location>
</feature>
<evidence type="ECO:0000256" key="1">
    <source>
        <dbReference type="SAM" id="MobiDB-lite"/>
    </source>
</evidence>
<evidence type="ECO:0000313" key="3">
    <source>
        <dbReference type="Proteomes" id="UP000197768"/>
    </source>
</evidence>
<comment type="caution">
    <text evidence="2">The sequence shown here is derived from an EMBL/GenBank/DDBJ whole genome shotgun (WGS) entry which is preliminary data.</text>
</comment>
<protein>
    <recommendedName>
        <fullName evidence="4">RHS repeat-associated core domain-containing protein</fullName>
    </recommendedName>
</protein>
<dbReference type="AlphaFoldDB" id="A0A246GEQ2"/>
<proteinExistence type="predicted"/>
<organism evidence="2 3">
    <name type="scientific">Flavobacterium davisii</name>
    <dbReference type="NCBI Taxonomy" id="2906077"/>
    <lineage>
        <taxon>Bacteria</taxon>
        <taxon>Pseudomonadati</taxon>
        <taxon>Bacteroidota</taxon>
        <taxon>Flavobacteriia</taxon>
        <taxon>Flavobacteriales</taxon>
        <taxon>Flavobacteriaceae</taxon>
        <taxon>Flavobacterium</taxon>
    </lineage>
</organism>
<dbReference type="Proteomes" id="UP000197768">
    <property type="component" value="Unassembled WGS sequence"/>
</dbReference>
<gene>
    <name evidence="2" type="ORF">BWK59_14995</name>
</gene>
<dbReference type="Gene3D" id="2.180.10.10">
    <property type="entry name" value="RHS repeat-associated core"/>
    <property type="match status" value="1"/>
</dbReference>
<dbReference type="EMBL" id="MTCZ01000342">
    <property type="protein sequence ID" value="OWP82601.1"/>
    <property type="molecule type" value="Genomic_DNA"/>
</dbReference>
<sequence length="301" mass="33146">MGSLQLTYQPKLKTIHSHEAKSVQLWLSTDPLAEKFPNASPYNYCLNNPVNAIDPDGRLIIFINGMWGTGTGAIGGGTANHWGKKWISDAQNRIGDHNARFYDGSSDWTGKTGGMSRLTWNMDVENRYSSGYAQGGRDAASIVNSLERGSNGQITESIKIVTSSMGAAYSRGMTQAIVDYIDVQNKTIDAYNNSLEKDKKGNYLDSSKVKQRLNVTFEFTVDLDAFQANKVGADPNTNSNYFMKADGWESYFIGGKNVPESNEIGNSIMKHHHPSWAPTNRLPKGTMNPSSTKKSIENPTN</sequence>
<evidence type="ECO:0000313" key="2">
    <source>
        <dbReference type="EMBL" id="OWP82601.1"/>
    </source>
</evidence>